<dbReference type="EMBL" id="JACPNR010000009">
    <property type="protein sequence ID" value="MBI2678554.1"/>
    <property type="molecule type" value="Genomic_DNA"/>
</dbReference>
<dbReference type="PANTHER" id="PTHR34138:SF1">
    <property type="entry name" value="CELL SHAPE-DETERMINING PROTEIN MREC"/>
    <property type="match status" value="1"/>
</dbReference>
<evidence type="ECO:0000256" key="2">
    <source>
        <dbReference type="ARBA" id="ARBA00013855"/>
    </source>
</evidence>
<sequence length="348" mass="38165">MENLFVRHRNATLLVALLFAQILGLAMQVKRADPNQPDHKAPLLRVWVMSVITPVEKLVVSSGHGIRDTWNDYVNLRGVRKENRDLKAQLERMRIEQIRLQEDAEQGRRLQAVLHFKEQFISQTVAAQVIGSSGSEQSRVIYIDKGANDGLAQDMPVITPDGVVGKIVRVLSSTSQVLLITDPAWGVGGVLEKSRLQGIAKGTPSGDLKFSNILADEKVEPGERVLTSGGDRIFPKGLPLATVSELLKREDMFLNIRLVPATNLNRLEEVLVITKVEEREPSADETANGPVRAADVLAQRLPSVKKPETPQSGSPAAVKPANPQQQQKVQPKPAETRPEAPATGDNPR</sequence>
<dbReference type="Proteomes" id="UP000779809">
    <property type="component" value="Unassembled WGS sequence"/>
</dbReference>
<dbReference type="PANTHER" id="PTHR34138">
    <property type="entry name" value="CELL SHAPE-DETERMINING PROTEIN MREC"/>
    <property type="match status" value="1"/>
</dbReference>
<comment type="caution">
    <text evidence="8">The sequence shown here is derived from an EMBL/GenBank/DDBJ whole genome shotgun (WGS) entry which is preliminary data.</text>
</comment>
<dbReference type="GO" id="GO:0008360">
    <property type="term" value="P:regulation of cell shape"/>
    <property type="evidence" value="ECO:0007669"/>
    <property type="project" value="UniProtKB-KW"/>
</dbReference>
<feature type="coiled-coil region" evidence="5">
    <location>
        <begin position="76"/>
        <end position="103"/>
    </location>
</feature>
<dbReference type="Gene3D" id="2.40.10.350">
    <property type="entry name" value="Rod shape-determining protein MreC, domain 2"/>
    <property type="match status" value="1"/>
</dbReference>
<organism evidence="8 9">
    <name type="scientific">Candidatus Korobacter versatilis</name>
    <dbReference type="NCBI Taxonomy" id="658062"/>
    <lineage>
        <taxon>Bacteria</taxon>
        <taxon>Pseudomonadati</taxon>
        <taxon>Acidobacteriota</taxon>
        <taxon>Terriglobia</taxon>
        <taxon>Terriglobales</taxon>
        <taxon>Candidatus Korobacteraceae</taxon>
        <taxon>Candidatus Korobacter</taxon>
    </lineage>
</organism>
<dbReference type="Pfam" id="PF04085">
    <property type="entry name" value="MreC"/>
    <property type="match status" value="1"/>
</dbReference>
<evidence type="ECO:0000313" key="8">
    <source>
        <dbReference type="EMBL" id="MBI2678554.1"/>
    </source>
</evidence>
<keyword evidence="3" id="KW-0133">Cell shape</keyword>
<dbReference type="Gene3D" id="2.40.10.340">
    <property type="entry name" value="Rod shape-determining protein MreC, domain 1"/>
    <property type="match status" value="1"/>
</dbReference>
<evidence type="ECO:0000313" key="9">
    <source>
        <dbReference type="Proteomes" id="UP000779809"/>
    </source>
</evidence>
<evidence type="ECO:0000259" key="7">
    <source>
        <dbReference type="Pfam" id="PF04085"/>
    </source>
</evidence>
<evidence type="ECO:0000256" key="4">
    <source>
        <dbReference type="ARBA" id="ARBA00032089"/>
    </source>
</evidence>
<evidence type="ECO:0000256" key="6">
    <source>
        <dbReference type="SAM" id="MobiDB-lite"/>
    </source>
</evidence>
<dbReference type="AlphaFoldDB" id="A0A932EPV3"/>
<feature type="region of interest" description="Disordered" evidence="6">
    <location>
        <begin position="279"/>
        <end position="348"/>
    </location>
</feature>
<proteinExistence type="inferred from homology"/>
<keyword evidence="5" id="KW-0175">Coiled coil</keyword>
<evidence type="ECO:0000256" key="1">
    <source>
        <dbReference type="ARBA" id="ARBA00009369"/>
    </source>
</evidence>
<feature type="compositionally biased region" description="Low complexity" evidence="6">
    <location>
        <begin position="315"/>
        <end position="333"/>
    </location>
</feature>
<gene>
    <name evidence="8" type="primary">mreC</name>
    <name evidence="8" type="ORF">HYX28_07210</name>
</gene>
<dbReference type="InterPro" id="IPR042175">
    <property type="entry name" value="Cell/Rod_MreC_2"/>
</dbReference>
<protein>
    <recommendedName>
        <fullName evidence="2">Cell shape-determining protein MreC</fullName>
    </recommendedName>
    <alternativeName>
        <fullName evidence="4">Cell shape protein MreC</fullName>
    </alternativeName>
</protein>
<dbReference type="NCBIfam" id="TIGR00219">
    <property type="entry name" value="mreC"/>
    <property type="match status" value="1"/>
</dbReference>
<feature type="domain" description="Rod shape-determining protein MreC beta-barrel core" evidence="7">
    <location>
        <begin position="129"/>
        <end position="273"/>
    </location>
</feature>
<reference evidence="8" key="1">
    <citation type="submission" date="2020-07" db="EMBL/GenBank/DDBJ databases">
        <title>Huge and variable diversity of episymbiotic CPR bacteria and DPANN archaea in groundwater ecosystems.</title>
        <authorList>
            <person name="He C.Y."/>
            <person name="Keren R."/>
            <person name="Whittaker M."/>
            <person name="Farag I.F."/>
            <person name="Doudna J."/>
            <person name="Cate J.H.D."/>
            <person name="Banfield J.F."/>
        </authorList>
    </citation>
    <scope>NUCLEOTIDE SEQUENCE</scope>
    <source>
        <strain evidence="8">NC_groundwater_580_Pr5_B-0.1um_64_19</strain>
    </source>
</reference>
<dbReference type="InterPro" id="IPR007221">
    <property type="entry name" value="MreC"/>
</dbReference>
<evidence type="ECO:0000256" key="3">
    <source>
        <dbReference type="ARBA" id="ARBA00022960"/>
    </source>
</evidence>
<dbReference type="InterPro" id="IPR042177">
    <property type="entry name" value="Cell/Rod_1"/>
</dbReference>
<name>A0A932EPV3_9BACT</name>
<comment type="similarity">
    <text evidence="1">Belongs to the MreC family.</text>
</comment>
<accession>A0A932EPV3</accession>
<evidence type="ECO:0000256" key="5">
    <source>
        <dbReference type="SAM" id="Coils"/>
    </source>
</evidence>
<dbReference type="GO" id="GO:0005886">
    <property type="term" value="C:plasma membrane"/>
    <property type="evidence" value="ECO:0007669"/>
    <property type="project" value="TreeGrafter"/>
</dbReference>
<dbReference type="InterPro" id="IPR055342">
    <property type="entry name" value="MreC_beta-barrel_core"/>
</dbReference>